<proteinExistence type="predicted"/>
<gene>
    <name evidence="1" type="ORF">NCTC12195_01417</name>
</gene>
<dbReference type="GO" id="GO:0008887">
    <property type="term" value="F:glycerate kinase activity"/>
    <property type="evidence" value="ECO:0007669"/>
    <property type="project" value="InterPro"/>
</dbReference>
<dbReference type="EMBL" id="UHDK01000001">
    <property type="protein sequence ID" value="SUM31980.1"/>
    <property type="molecule type" value="Genomic_DNA"/>
</dbReference>
<protein>
    <submittedName>
        <fullName evidence="1">Glycerate kinase</fullName>
    </submittedName>
</protein>
<dbReference type="Proteomes" id="UP000255277">
    <property type="component" value="Unassembled WGS sequence"/>
</dbReference>
<evidence type="ECO:0000313" key="1">
    <source>
        <dbReference type="EMBL" id="SUM31980.1"/>
    </source>
</evidence>
<evidence type="ECO:0000313" key="2">
    <source>
        <dbReference type="Proteomes" id="UP000255277"/>
    </source>
</evidence>
<keyword evidence="1" id="KW-0808">Transferase</keyword>
<name>A0A380FE04_STAGA</name>
<reference evidence="1 2" key="1">
    <citation type="submission" date="2018-06" db="EMBL/GenBank/DDBJ databases">
        <authorList>
            <consortium name="Pathogen Informatics"/>
            <person name="Doyle S."/>
        </authorList>
    </citation>
    <scope>NUCLEOTIDE SEQUENCE [LARGE SCALE GENOMIC DNA]</scope>
    <source>
        <strain evidence="1 2">NCTC12195</strain>
    </source>
</reference>
<dbReference type="InterPro" id="IPR036129">
    <property type="entry name" value="Glycerate_kinase_sf"/>
</dbReference>
<keyword evidence="1" id="KW-0418">Kinase</keyword>
<sequence length="57" mass="6442">MSWLTQITHLESLIAQADLVIFGEGVSEEDRLLETTTIRIAELATKHHKTINCDMCD</sequence>
<dbReference type="GO" id="GO:0031388">
    <property type="term" value="P:organic acid phosphorylation"/>
    <property type="evidence" value="ECO:0007669"/>
    <property type="project" value="InterPro"/>
</dbReference>
<accession>A0A380FE04</accession>
<dbReference type="SUPFAM" id="SSF110738">
    <property type="entry name" value="Glycerate kinase I"/>
    <property type="match status" value="1"/>
</dbReference>
<organism evidence="1 2">
    <name type="scientific">Staphylococcus gallinarum</name>
    <dbReference type="NCBI Taxonomy" id="1293"/>
    <lineage>
        <taxon>Bacteria</taxon>
        <taxon>Bacillati</taxon>
        <taxon>Bacillota</taxon>
        <taxon>Bacilli</taxon>
        <taxon>Bacillales</taxon>
        <taxon>Staphylococcaceae</taxon>
        <taxon>Staphylococcus</taxon>
    </lineage>
</organism>
<dbReference type="AlphaFoldDB" id="A0A380FE04"/>